<dbReference type="Pfam" id="PF00583">
    <property type="entry name" value="Acetyltransf_1"/>
    <property type="match status" value="1"/>
</dbReference>
<dbReference type="InterPro" id="IPR016181">
    <property type="entry name" value="Acyl_CoA_acyltransferase"/>
</dbReference>
<dbReference type="SUPFAM" id="SSF55729">
    <property type="entry name" value="Acyl-CoA N-acyltransferases (Nat)"/>
    <property type="match status" value="2"/>
</dbReference>
<dbReference type="GO" id="GO:0016747">
    <property type="term" value="F:acyltransferase activity, transferring groups other than amino-acyl groups"/>
    <property type="evidence" value="ECO:0007669"/>
    <property type="project" value="InterPro"/>
</dbReference>
<gene>
    <name evidence="2" type="ORF">DFE_1506</name>
</gene>
<dbReference type="RefSeq" id="WP_126378157.1">
    <property type="nucleotide sequence ID" value="NZ_AP017378.1"/>
</dbReference>
<dbReference type="AlphaFoldDB" id="A0A2Z6AY83"/>
<dbReference type="CDD" id="cd04301">
    <property type="entry name" value="NAT_SF"/>
    <property type="match status" value="1"/>
</dbReference>
<reference evidence="2 3" key="1">
    <citation type="journal article" date="2018" name="Sci. Adv.">
        <title>Multi-heme cytochromes provide a pathway for survival in energy-limited environments.</title>
        <authorList>
            <person name="Deng X."/>
            <person name="Dohmae N."/>
            <person name="Nealson K.H."/>
            <person name="Hashimoto K."/>
            <person name="Okamoto A."/>
        </authorList>
    </citation>
    <scope>NUCLEOTIDE SEQUENCE [LARGE SCALE GENOMIC DNA]</scope>
    <source>
        <strain evidence="2 3">IS5</strain>
    </source>
</reference>
<evidence type="ECO:0000313" key="3">
    <source>
        <dbReference type="Proteomes" id="UP000269883"/>
    </source>
</evidence>
<sequence>MPYRLRQLNPTTAPSFAGMTFPAYRSKLEKAGKDGILAIGALTKEGEPVGLILIEHGRGRATLLSVLINLQHRLQGLGTALLETAEDLLAKVGIRTFSTSWSESLPGAPAMAALLHKAQYSTPSPKLLMVKGDWKGPIGEVLRTEYPRYQNDGGLPKGYELTPWRDMSRTDAQFILSRQGRSGWYEPRANPMRESRHIEPVNSLLLRHEGNIVGWLGTHRTSSETVRYTDVFVHENLRRSGAIAIAMVVRGFWLQHDHGPRYFTMGLEHGNTPLVAMCRRRMAKATEQRWSLESSKELITDREDRPV</sequence>
<keyword evidence="3" id="KW-1185">Reference proteome</keyword>
<organism evidence="2 3">
    <name type="scientific">Desulfovibrio ferrophilus</name>
    <dbReference type="NCBI Taxonomy" id="241368"/>
    <lineage>
        <taxon>Bacteria</taxon>
        <taxon>Pseudomonadati</taxon>
        <taxon>Thermodesulfobacteriota</taxon>
        <taxon>Desulfovibrionia</taxon>
        <taxon>Desulfovibrionales</taxon>
        <taxon>Desulfovibrionaceae</taxon>
        <taxon>Desulfovibrio</taxon>
    </lineage>
</organism>
<feature type="domain" description="N-acetyltransferase" evidence="1">
    <location>
        <begin position="1"/>
        <end position="162"/>
    </location>
</feature>
<evidence type="ECO:0000259" key="1">
    <source>
        <dbReference type="PROSITE" id="PS51186"/>
    </source>
</evidence>
<dbReference type="Gene3D" id="3.40.630.30">
    <property type="match status" value="1"/>
</dbReference>
<protein>
    <submittedName>
        <fullName evidence="2">Putative GCN5-related N-acetyltransferase</fullName>
    </submittedName>
</protein>
<dbReference type="KEGG" id="dfl:DFE_1506"/>
<accession>A0A2Z6AY83</accession>
<name>A0A2Z6AY83_9BACT</name>
<dbReference type="OrthoDB" id="238183at2"/>
<dbReference type="PROSITE" id="PS51186">
    <property type="entry name" value="GNAT"/>
    <property type="match status" value="1"/>
</dbReference>
<dbReference type="InterPro" id="IPR000182">
    <property type="entry name" value="GNAT_dom"/>
</dbReference>
<dbReference type="Proteomes" id="UP000269883">
    <property type="component" value="Chromosome"/>
</dbReference>
<keyword evidence="2" id="KW-0808">Transferase</keyword>
<proteinExistence type="predicted"/>
<evidence type="ECO:0000313" key="2">
    <source>
        <dbReference type="EMBL" id="BBD08232.1"/>
    </source>
</evidence>
<dbReference type="EMBL" id="AP017378">
    <property type="protein sequence ID" value="BBD08232.1"/>
    <property type="molecule type" value="Genomic_DNA"/>
</dbReference>